<dbReference type="InterPro" id="IPR001478">
    <property type="entry name" value="PDZ"/>
</dbReference>
<name>A0A6I9VV38_9HYME</name>
<dbReference type="Proteomes" id="UP000504615">
    <property type="component" value="Unplaced"/>
</dbReference>
<evidence type="ECO:0000259" key="4">
    <source>
        <dbReference type="PROSITE" id="PS50106"/>
    </source>
</evidence>
<evidence type="ECO:0000313" key="5">
    <source>
        <dbReference type="Proteomes" id="UP000504615"/>
    </source>
</evidence>
<proteinExistence type="predicted"/>
<protein>
    <submittedName>
        <fullName evidence="6">Uncharacterized protein LOC105423756</fullName>
    </submittedName>
</protein>
<dbReference type="GO" id="GO:0005737">
    <property type="term" value="C:cytoplasm"/>
    <property type="evidence" value="ECO:0007669"/>
    <property type="project" value="UniProtKB-SubCell"/>
</dbReference>
<accession>A0A6I9VV38</accession>
<dbReference type="OrthoDB" id="75502at2759"/>
<evidence type="ECO:0000256" key="2">
    <source>
        <dbReference type="ARBA" id="ARBA00022490"/>
    </source>
</evidence>
<dbReference type="PANTHER" id="PTHR46227">
    <property type="entry name" value="GLUTAMATE RECEPTOR-INTERACTING PROTEIN GRIP"/>
    <property type="match status" value="1"/>
</dbReference>
<dbReference type="Gene3D" id="2.30.42.10">
    <property type="match status" value="1"/>
</dbReference>
<evidence type="ECO:0000256" key="1">
    <source>
        <dbReference type="ARBA" id="ARBA00004496"/>
    </source>
</evidence>
<dbReference type="SMART" id="SM00228">
    <property type="entry name" value="PDZ"/>
    <property type="match status" value="1"/>
</dbReference>
<keyword evidence="5" id="KW-1185">Reference proteome</keyword>
<evidence type="ECO:0000256" key="3">
    <source>
        <dbReference type="ARBA" id="ARBA00022737"/>
    </source>
</evidence>
<dbReference type="GO" id="GO:0098887">
    <property type="term" value="P:neurotransmitter receptor transport, endosome to postsynaptic membrane"/>
    <property type="evidence" value="ECO:0007669"/>
    <property type="project" value="TreeGrafter"/>
</dbReference>
<comment type="subcellular location">
    <subcellularLocation>
        <location evidence="1">Cytoplasm</location>
    </subcellularLocation>
</comment>
<dbReference type="CDD" id="cd06685">
    <property type="entry name" value="PDZ7_GRIP1-2-like"/>
    <property type="match status" value="1"/>
</dbReference>
<dbReference type="PANTHER" id="PTHR46227:SF2">
    <property type="entry name" value="FI03335P"/>
    <property type="match status" value="1"/>
</dbReference>
<dbReference type="GeneID" id="105423756"/>
<dbReference type="InterPro" id="IPR043545">
    <property type="entry name" value="GRIP1/2"/>
</dbReference>
<keyword evidence="3" id="KW-0677">Repeat</keyword>
<evidence type="ECO:0000313" key="6">
    <source>
        <dbReference type="RefSeq" id="XP_011631955.1"/>
    </source>
</evidence>
<feature type="domain" description="PDZ" evidence="4">
    <location>
        <begin position="157"/>
        <end position="238"/>
    </location>
</feature>
<organism evidence="5 6">
    <name type="scientific">Pogonomyrmex barbatus</name>
    <name type="common">red harvester ant</name>
    <dbReference type="NCBI Taxonomy" id="144034"/>
    <lineage>
        <taxon>Eukaryota</taxon>
        <taxon>Metazoa</taxon>
        <taxon>Ecdysozoa</taxon>
        <taxon>Arthropoda</taxon>
        <taxon>Hexapoda</taxon>
        <taxon>Insecta</taxon>
        <taxon>Pterygota</taxon>
        <taxon>Neoptera</taxon>
        <taxon>Endopterygota</taxon>
        <taxon>Hymenoptera</taxon>
        <taxon>Apocrita</taxon>
        <taxon>Aculeata</taxon>
        <taxon>Formicoidea</taxon>
        <taxon>Formicidae</taxon>
        <taxon>Myrmicinae</taxon>
        <taxon>Pogonomyrmex</taxon>
    </lineage>
</organism>
<dbReference type="SUPFAM" id="SSF50156">
    <property type="entry name" value="PDZ domain-like"/>
    <property type="match status" value="1"/>
</dbReference>
<dbReference type="AlphaFoldDB" id="A0A6I9VV38"/>
<gene>
    <name evidence="6" type="primary">LOC105423756</name>
</gene>
<dbReference type="RefSeq" id="XP_011631955.1">
    <property type="nucleotide sequence ID" value="XM_011633653.1"/>
</dbReference>
<keyword evidence="2" id="KW-0963">Cytoplasm</keyword>
<sequence>MDIVIDIQGFRDAEGKFMPKEVAVVAINEAFISHCIMMPPYPFVELPEKYRRENNWLSQNFHGIEDYYRESSIGNDTVQMQFPTNPLRSGRESLPSMDSAMDSWDELEDNSGIMPEIFRLWDSASTDSGQLDLPISTYTGTQDCTSGSNNKSQQIVYVSLHKDSVYEDFGFSVSDGLYERGVYINCLRPGGPCDGILRPYDRILRVNEINTEDCDCCLTVPLIAAAGSRLDLTVARPSSPKTIVKTL</sequence>
<dbReference type="InterPro" id="IPR036034">
    <property type="entry name" value="PDZ_sf"/>
</dbReference>
<reference evidence="6" key="1">
    <citation type="submission" date="2025-08" db="UniProtKB">
        <authorList>
            <consortium name="RefSeq"/>
        </authorList>
    </citation>
    <scope>IDENTIFICATION</scope>
</reference>
<dbReference type="PROSITE" id="PS50106">
    <property type="entry name" value="PDZ"/>
    <property type="match status" value="1"/>
</dbReference>
<dbReference type="KEGG" id="pbar:105423756"/>